<dbReference type="STRING" id="82801.SAMN04488506_0238"/>
<dbReference type="PANTHER" id="PTHR48090">
    <property type="entry name" value="UNDECAPRENYL-PHOSPHATE 4-DEOXY-4-FORMAMIDO-L-ARABINOSE TRANSFERASE-RELATED"/>
    <property type="match status" value="1"/>
</dbReference>
<keyword evidence="7 10" id="KW-0472">Membrane</keyword>
<dbReference type="SUPFAM" id="SSF53448">
    <property type="entry name" value="Nucleotide-diphospho-sugar transferases"/>
    <property type="match status" value="1"/>
</dbReference>
<dbReference type="Gene3D" id="3.90.550.10">
    <property type="entry name" value="Spore Coat Polysaccharide Biosynthesis Protein SpsA, Chain A"/>
    <property type="match status" value="1"/>
</dbReference>
<feature type="domain" description="Glycosyltransferase 2-like" evidence="11">
    <location>
        <begin position="5"/>
        <end position="167"/>
    </location>
</feature>
<organism evidence="12 13">
    <name type="scientific">Desemzia incerta</name>
    <dbReference type="NCBI Taxonomy" id="82801"/>
    <lineage>
        <taxon>Bacteria</taxon>
        <taxon>Bacillati</taxon>
        <taxon>Bacillota</taxon>
        <taxon>Bacilli</taxon>
        <taxon>Lactobacillales</taxon>
        <taxon>Carnobacteriaceae</taxon>
        <taxon>Desemzia</taxon>
    </lineage>
</organism>
<feature type="region of interest" description="Disordered" evidence="9">
    <location>
        <begin position="306"/>
        <end position="338"/>
    </location>
</feature>
<proteinExistence type="inferred from homology"/>
<dbReference type="AlphaFoldDB" id="A0A1I5UX18"/>
<comment type="similarity">
    <text evidence="8">Belongs to the glycosyltransferase 2 family. GtrB subfamily.</text>
</comment>
<dbReference type="RefSeq" id="WP_092479319.1">
    <property type="nucleotide sequence ID" value="NZ_FOXW01000001.1"/>
</dbReference>
<evidence type="ECO:0000256" key="7">
    <source>
        <dbReference type="ARBA" id="ARBA00023136"/>
    </source>
</evidence>
<evidence type="ECO:0000256" key="4">
    <source>
        <dbReference type="ARBA" id="ARBA00022679"/>
    </source>
</evidence>
<dbReference type="OrthoDB" id="9807778at2"/>
<keyword evidence="4 12" id="KW-0808">Transferase</keyword>
<evidence type="ECO:0000256" key="9">
    <source>
        <dbReference type="SAM" id="MobiDB-lite"/>
    </source>
</evidence>
<dbReference type="InterPro" id="IPR029044">
    <property type="entry name" value="Nucleotide-diphossugar_trans"/>
</dbReference>
<evidence type="ECO:0000256" key="10">
    <source>
        <dbReference type="SAM" id="Phobius"/>
    </source>
</evidence>
<sequence length="338" mass="38865">MKTITILVPAYNEEEVLEQMYSVLVSVCNQLTNYKFEFLFVNDGSKDRTLEIVKQLKERDARVEYVDLSRNFGKEIAMSAGFDYASGDGLIIMDADLQHPPEVIEEMIYWWEQGYDDVYAIRRKREGESKLKKLTSKTYYKLLQKVSKEEIIPDAGDFRLLDKKCIEALSQLREHARYTKGMYNWIGFKKKEISYDADPRAGGETKWKFSALLTLAINGVTSYSTLPLKVWSIVGVIISLLGFIYLFVEIMRTIFMGNSVAGYPSLIAGILFLGGIQLISLGVIGEYLGRVFVETKDRPLYFVQETSEEKKQREKREVSHTLNEQEKTESVGHDKWNS</sequence>
<name>A0A1I5UX18_9LACT</name>
<feature type="transmembrane region" description="Helical" evidence="10">
    <location>
        <begin position="230"/>
        <end position="248"/>
    </location>
</feature>
<comment type="subcellular location">
    <subcellularLocation>
        <location evidence="1">Cell membrane</location>
        <topology evidence="1">Multi-pass membrane protein</topology>
    </subcellularLocation>
</comment>
<reference evidence="12 13" key="1">
    <citation type="submission" date="2016-10" db="EMBL/GenBank/DDBJ databases">
        <authorList>
            <person name="de Groot N.N."/>
        </authorList>
    </citation>
    <scope>NUCLEOTIDE SEQUENCE [LARGE SCALE GENOMIC DNA]</scope>
    <source>
        <strain evidence="12 13">DSM 20581</strain>
    </source>
</reference>
<dbReference type="PANTHER" id="PTHR48090:SF8">
    <property type="entry name" value="GLYCOSYLTRANSFERASE CSBB-RELATED"/>
    <property type="match status" value="1"/>
</dbReference>
<dbReference type="FunFam" id="3.90.550.10:FF:000079">
    <property type="entry name" value="Probable glycosyl transferase"/>
    <property type="match status" value="1"/>
</dbReference>
<keyword evidence="13" id="KW-1185">Reference proteome</keyword>
<evidence type="ECO:0000256" key="3">
    <source>
        <dbReference type="ARBA" id="ARBA00022676"/>
    </source>
</evidence>
<keyword evidence="3" id="KW-0328">Glycosyltransferase</keyword>
<dbReference type="InterPro" id="IPR001173">
    <property type="entry name" value="Glyco_trans_2-like"/>
</dbReference>
<evidence type="ECO:0000259" key="11">
    <source>
        <dbReference type="Pfam" id="PF00535"/>
    </source>
</evidence>
<evidence type="ECO:0000256" key="2">
    <source>
        <dbReference type="ARBA" id="ARBA00022475"/>
    </source>
</evidence>
<protein>
    <submittedName>
        <fullName evidence="12">Glycosyltransferase involved in cell wall bisynthesis</fullName>
    </submittedName>
</protein>
<dbReference type="Pfam" id="PF00535">
    <property type="entry name" value="Glycos_transf_2"/>
    <property type="match status" value="1"/>
</dbReference>
<dbReference type="GO" id="GO:0005886">
    <property type="term" value="C:plasma membrane"/>
    <property type="evidence" value="ECO:0007669"/>
    <property type="project" value="UniProtKB-SubCell"/>
</dbReference>
<feature type="transmembrane region" description="Helical" evidence="10">
    <location>
        <begin position="260"/>
        <end position="284"/>
    </location>
</feature>
<dbReference type="GO" id="GO:0016757">
    <property type="term" value="F:glycosyltransferase activity"/>
    <property type="evidence" value="ECO:0007669"/>
    <property type="project" value="UniProtKB-KW"/>
</dbReference>
<keyword evidence="5 10" id="KW-0812">Transmembrane</keyword>
<evidence type="ECO:0000313" key="13">
    <source>
        <dbReference type="Proteomes" id="UP000199136"/>
    </source>
</evidence>
<keyword evidence="2" id="KW-1003">Cell membrane</keyword>
<dbReference type="EMBL" id="FOXW01000001">
    <property type="protein sequence ID" value="SFP99795.1"/>
    <property type="molecule type" value="Genomic_DNA"/>
</dbReference>
<evidence type="ECO:0000256" key="6">
    <source>
        <dbReference type="ARBA" id="ARBA00022989"/>
    </source>
</evidence>
<keyword evidence="6 10" id="KW-1133">Transmembrane helix</keyword>
<dbReference type="Proteomes" id="UP000199136">
    <property type="component" value="Unassembled WGS sequence"/>
</dbReference>
<evidence type="ECO:0000256" key="5">
    <source>
        <dbReference type="ARBA" id="ARBA00022692"/>
    </source>
</evidence>
<accession>A0A1I5UX18</accession>
<gene>
    <name evidence="12" type="ORF">SAMN04488506_0238</name>
</gene>
<feature type="compositionally biased region" description="Basic and acidic residues" evidence="9">
    <location>
        <begin position="307"/>
        <end position="338"/>
    </location>
</feature>
<dbReference type="InterPro" id="IPR050256">
    <property type="entry name" value="Glycosyltransferase_2"/>
</dbReference>
<evidence type="ECO:0000256" key="1">
    <source>
        <dbReference type="ARBA" id="ARBA00004651"/>
    </source>
</evidence>
<dbReference type="CDD" id="cd04187">
    <property type="entry name" value="DPM1_like_bac"/>
    <property type="match status" value="1"/>
</dbReference>
<evidence type="ECO:0000256" key="8">
    <source>
        <dbReference type="ARBA" id="ARBA00038152"/>
    </source>
</evidence>
<evidence type="ECO:0000313" key="12">
    <source>
        <dbReference type="EMBL" id="SFP99795.1"/>
    </source>
</evidence>